<proteinExistence type="predicted"/>
<feature type="region of interest" description="Disordered" evidence="1">
    <location>
        <begin position="87"/>
        <end position="114"/>
    </location>
</feature>
<feature type="region of interest" description="Disordered" evidence="1">
    <location>
        <begin position="1"/>
        <end position="46"/>
    </location>
</feature>
<dbReference type="OrthoDB" id="10261563at2759"/>
<feature type="compositionally biased region" description="Basic and acidic residues" evidence="1">
    <location>
        <begin position="1"/>
        <end position="13"/>
    </location>
</feature>
<name>E2BYJ2_HARSA</name>
<dbReference type="EMBL" id="GL451480">
    <property type="protein sequence ID" value="EFN79239.1"/>
    <property type="molecule type" value="Genomic_DNA"/>
</dbReference>
<dbReference type="PANTHER" id="PTHR22306:SF2">
    <property type="entry name" value="CHROMOSOME 7 OPEN READING FRAME 50"/>
    <property type="match status" value="1"/>
</dbReference>
<dbReference type="Proteomes" id="UP000008237">
    <property type="component" value="Unassembled WGS sequence"/>
</dbReference>
<organism evidence="4">
    <name type="scientific">Harpegnathos saltator</name>
    <name type="common">Jerdon's jumping ant</name>
    <dbReference type="NCBI Taxonomy" id="610380"/>
    <lineage>
        <taxon>Eukaryota</taxon>
        <taxon>Metazoa</taxon>
        <taxon>Ecdysozoa</taxon>
        <taxon>Arthropoda</taxon>
        <taxon>Hexapoda</taxon>
        <taxon>Insecta</taxon>
        <taxon>Pterygota</taxon>
        <taxon>Neoptera</taxon>
        <taxon>Endopterygota</taxon>
        <taxon>Hymenoptera</taxon>
        <taxon>Apocrita</taxon>
        <taxon>Aculeata</taxon>
        <taxon>Formicoidea</taxon>
        <taxon>Formicidae</taxon>
        <taxon>Ponerinae</taxon>
        <taxon>Ponerini</taxon>
        <taxon>Harpegnathos</taxon>
    </lineage>
</organism>
<dbReference type="InterPro" id="IPR019327">
    <property type="entry name" value="WKF"/>
</dbReference>
<accession>E2BYJ2</accession>
<evidence type="ECO:0000313" key="3">
    <source>
        <dbReference type="EMBL" id="EFN79239.1"/>
    </source>
</evidence>
<dbReference type="STRING" id="610380.E2BYJ2"/>
<dbReference type="InParanoid" id="E2BYJ2"/>
<dbReference type="OMA" id="THVQDER"/>
<evidence type="ECO:0000259" key="2">
    <source>
        <dbReference type="Pfam" id="PF10180"/>
    </source>
</evidence>
<dbReference type="PhylomeDB" id="E2BYJ2"/>
<feature type="domain" description="WKF" evidence="2">
    <location>
        <begin position="127"/>
        <end position="186"/>
    </location>
</feature>
<protein>
    <submittedName>
        <fullName evidence="3">Uncharacterized protein C7orf50-like protein</fullName>
    </submittedName>
</protein>
<evidence type="ECO:0000256" key="1">
    <source>
        <dbReference type="SAM" id="MobiDB-lite"/>
    </source>
</evidence>
<keyword evidence="4" id="KW-1185">Reference proteome</keyword>
<evidence type="ECO:0000313" key="4">
    <source>
        <dbReference type="Proteomes" id="UP000008237"/>
    </source>
</evidence>
<dbReference type="AlphaFoldDB" id="E2BYJ2"/>
<gene>
    <name evidence="3" type="ORF">EAI_04887</name>
</gene>
<reference evidence="3 4" key="1">
    <citation type="journal article" date="2010" name="Science">
        <title>Genomic comparison of the ants Camponotus floridanus and Harpegnathos saltator.</title>
        <authorList>
            <person name="Bonasio R."/>
            <person name="Zhang G."/>
            <person name="Ye C."/>
            <person name="Mutti N.S."/>
            <person name="Fang X."/>
            <person name="Qin N."/>
            <person name="Donahue G."/>
            <person name="Yang P."/>
            <person name="Li Q."/>
            <person name="Li C."/>
            <person name="Zhang P."/>
            <person name="Huang Z."/>
            <person name="Berger S.L."/>
            <person name="Reinberg D."/>
            <person name="Wang J."/>
            <person name="Liebig J."/>
        </authorList>
    </citation>
    <scope>NUCLEOTIDE SEQUENCE [LARGE SCALE GENOMIC DNA]</scope>
    <source>
        <strain evidence="3 4">R22 G/1</strain>
    </source>
</reference>
<dbReference type="PANTHER" id="PTHR22306">
    <property type="entry name" value="CHROMOSOME 7 OPEN READING FRAME 50"/>
    <property type="match status" value="1"/>
</dbReference>
<feature type="compositionally biased region" description="Basic and acidic residues" evidence="1">
    <location>
        <begin position="103"/>
        <end position="113"/>
    </location>
</feature>
<dbReference type="KEGG" id="hst:105187967"/>
<feature type="compositionally biased region" description="Basic residues" evidence="1">
    <location>
        <begin position="92"/>
        <end position="102"/>
    </location>
</feature>
<dbReference type="Pfam" id="PF10180">
    <property type="entry name" value="WKF"/>
    <property type="match status" value="1"/>
</dbReference>
<sequence length="225" mass="26628">MDAENTTKTELRQPRKRKGEKSKTNDADTINNHYKKNKTFQESIIQEKQTGRKKIKFITEEIGNSGRSLEKVNDTTIDEDILKEDIDENTKASRKPSKRQLKREKALQREAQKRHASRIYAMQRALSYVSKWKHSRSEWKFEKIRQIWLIDNLLDENSIPDTIFPIVLEYFEGCKGMAREVLLRKGMDVIRKVEEDENEESRNEIMESIAYKRARQLLQALPTDR</sequence>